<organism evidence="5 6">
    <name type="scientific">Candidatus Accumulibacter adjunctus</name>
    <dbReference type="NCBI Taxonomy" id="1454001"/>
    <lineage>
        <taxon>Bacteria</taxon>
        <taxon>Pseudomonadati</taxon>
        <taxon>Pseudomonadota</taxon>
        <taxon>Betaproteobacteria</taxon>
        <taxon>Candidatus Accumulibacter</taxon>
    </lineage>
</organism>
<dbReference type="Pfam" id="PF00072">
    <property type="entry name" value="Response_reg"/>
    <property type="match status" value="1"/>
</dbReference>
<dbReference type="GO" id="GO:0000976">
    <property type="term" value="F:transcription cis-regulatory region binding"/>
    <property type="evidence" value="ECO:0007669"/>
    <property type="project" value="TreeGrafter"/>
</dbReference>
<feature type="domain" description="Response regulatory" evidence="3">
    <location>
        <begin position="9"/>
        <end position="126"/>
    </location>
</feature>
<feature type="modified residue" description="4-aspartylphosphate" evidence="2">
    <location>
        <position position="63"/>
    </location>
</feature>
<evidence type="ECO:0000256" key="1">
    <source>
        <dbReference type="ARBA" id="ARBA00023125"/>
    </source>
</evidence>
<dbReference type="EMBL" id="JFAX01000005">
    <property type="protein sequence ID" value="EXI68363.1"/>
    <property type="molecule type" value="Genomic_DNA"/>
</dbReference>
<dbReference type="PROSITE" id="PS50110">
    <property type="entry name" value="RESPONSE_REGULATORY"/>
    <property type="match status" value="1"/>
</dbReference>
<dbReference type="GO" id="GO:0032993">
    <property type="term" value="C:protein-DNA complex"/>
    <property type="evidence" value="ECO:0007669"/>
    <property type="project" value="TreeGrafter"/>
</dbReference>
<dbReference type="InterPro" id="IPR011006">
    <property type="entry name" value="CheY-like_superfamily"/>
</dbReference>
<gene>
    <name evidence="5" type="primary">yehT</name>
    <name evidence="5" type="ORF">AW08_01144</name>
</gene>
<keyword evidence="6" id="KW-1185">Reference proteome</keyword>
<dbReference type="AlphaFoldDB" id="A0A011MEY8"/>
<dbReference type="SUPFAM" id="SSF52172">
    <property type="entry name" value="CheY-like"/>
    <property type="match status" value="1"/>
</dbReference>
<sequence length="258" mass="28686">MSAVVAPIAVLIVDDEAPARARLRDVLADIATELPNEVVAEAENGVVALGVIAAHKVDVALVDIRMPTMDGVEFARHLSQLEEPPAVIFVTAYDAYAVQAFELSALDYLLKPVRSTRLLAALRKLPQRPPLSNAQLARLPQAARSHLACHERGRLLLIPVAAIIYLKADLKYVTVRTREREFLVDESLTHLEEEYRDQFVRLHRSVLVARDAIIGFARSGADDADAQWQAMLRDVAERLPVSRRQWPLVKSLVRRSGV</sequence>
<keyword evidence="1" id="KW-0238">DNA-binding</keyword>
<name>A0A011MEY8_9PROT</name>
<keyword evidence="2" id="KW-0597">Phosphoprotein</keyword>
<evidence type="ECO:0000313" key="6">
    <source>
        <dbReference type="Proteomes" id="UP000020218"/>
    </source>
</evidence>
<evidence type="ECO:0000313" key="5">
    <source>
        <dbReference type="EMBL" id="EXI68363.1"/>
    </source>
</evidence>
<dbReference type="PROSITE" id="PS50930">
    <property type="entry name" value="HTH_LYTTR"/>
    <property type="match status" value="1"/>
</dbReference>
<dbReference type="InterPro" id="IPR007492">
    <property type="entry name" value="LytTR_DNA-bd_dom"/>
</dbReference>
<accession>A0A011MEY8</accession>
<dbReference type="InterPro" id="IPR039420">
    <property type="entry name" value="WalR-like"/>
</dbReference>
<dbReference type="InterPro" id="IPR001789">
    <property type="entry name" value="Sig_transdc_resp-reg_receiver"/>
</dbReference>
<protein>
    <submittedName>
        <fullName evidence="5">Transcriptional regulatory protein YehT</fullName>
    </submittedName>
</protein>
<dbReference type="Proteomes" id="UP000020218">
    <property type="component" value="Unassembled WGS sequence"/>
</dbReference>
<dbReference type="SMART" id="SM00448">
    <property type="entry name" value="REC"/>
    <property type="match status" value="1"/>
</dbReference>
<evidence type="ECO:0000259" key="4">
    <source>
        <dbReference type="PROSITE" id="PS50930"/>
    </source>
</evidence>
<proteinExistence type="predicted"/>
<dbReference type="Gene3D" id="2.40.50.1020">
    <property type="entry name" value="LytTr DNA-binding domain"/>
    <property type="match status" value="1"/>
</dbReference>
<evidence type="ECO:0000259" key="3">
    <source>
        <dbReference type="PROSITE" id="PS50110"/>
    </source>
</evidence>
<dbReference type="PANTHER" id="PTHR48111:SF69">
    <property type="entry name" value="RESPONSE REGULATOR RECEIVER"/>
    <property type="match status" value="1"/>
</dbReference>
<dbReference type="PANTHER" id="PTHR48111">
    <property type="entry name" value="REGULATOR OF RPOS"/>
    <property type="match status" value="1"/>
</dbReference>
<dbReference type="GO" id="GO:0000156">
    <property type="term" value="F:phosphorelay response regulator activity"/>
    <property type="evidence" value="ECO:0007669"/>
    <property type="project" value="TreeGrafter"/>
</dbReference>
<dbReference type="STRING" id="1454001.AW08_01144"/>
<comment type="caution">
    <text evidence="5">The sequence shown here is derived from an EMBL/GenBank/DDBJ whole genome shotgun (WGS) entry which is preliminary data.</text>
</comment>
<dbReference type="Pfam" id="PF04397">
    <property type="entry name" value="LytTR"/>
    <property type="match status" value="1"/>
</dbReference>
<dbReference type="PATRIC" id="fig|1454001.3.peg.1167"/>
<dbReference type="SMART" id="SM00850">
    <property type="entry name" value="LytTR"/>
    <property type="match status" value="1"/>
</dbReference>
<evidence type="ECO:0000256" key="2">
    <source>
        <dbReference type="PROSITE-ProRule" id="PRU00169"/>
    </source>
</evidence>
<dbReference type="GO" id="GO:0005829">
    <property type="term" value="C:cytosol"/>
    <property type="evidence" value="ECO:0007669"/>
    <property type="project" value="TreeGrafter"/>
</dbReference>
<feature type="domain" description="HTH LytTR-type" evidence="4">
    <location>
        <begin position="147"/>
        <end position="255"/>
    </location>
</feature>
<dbReference type="GO" id="GO:0006355">
    <property type="term" value="P:regulation of DNA-templated transcription"/>
    <property type="evidence" value="ECO:0007669"/>
    <property type="project" value="TreeGrafter"/>
</dbReference>
<dbReference type="Gene3D" id="3.40.50.2300">
    <property type="match status" value="1"/>
</dbReference>
<reference evidence="5" key="1">
    <citation type="submission" date="2014-02" db="EMBL/GenBank/DDBJ databases">
        <title>Expanding our view of genomic diversity in Candidatus Accumulibacter clades.</title>
        <authorList>
            <person name="Skennerton C.T."/>
            <person name="Barr J.J."/>
            <person name="Slater F.R."/>
            <person name="Bond P.L."/>
            <person name="Tyson G.W."/>
        </authorList>
    </citation>
    <scope>NUCLEOTIDE SEQUENCE [LARGE SCALE GENOMIC DNA]</scope>
</reference>